<dbReference type="InterPro" id="IPR051134">
    <property type="entry name" value="PPP_phosphatase"/>
</dbReference>
<comment type="cofactor">
    <cofactor evidence="1">
        <name>Mn(2+)</name>
        <dbReference type="ChEBI" id="CHEBI:29035"/>
    </cofactor>
</comment>
<evidence type="ECO:0000259" key="5">
    <source>
        <dbReference type="PROSITE" id="PS00125"/>
    </source>
</evidence>
<feature type="non-terminal residue" evidence="6">
    <location>
        <position position="1"/>
    </location>
</feature>
<dbReference type="InterPro" id="IPR006186">
    <property type="entry name" value="Ser/Thr-sp_prot-phosphatase"/>
</dbReference>
<evidence type="ECO:0000313" key="7">
    <source>
        <dbReference type="Proteomes" id="UP000654075"/>
    </source>
</evidence>
<evidence type="ECO:0000256" key="1">
    <source>
        <dbReference type="ARBA" id="ARBA00001936"/>
    </source>
</evidence>
<gene>
    <name evidence="6" type="ORF">PGLA1383_LOCUS22299</name>
</gene>
<dbReference type="Pfam" id="PF00149">
    <property type="entry name" value="Metallophos"/>
    <property type="match status" value="1"/>
</dbReference>
<evidence type="ECO:0000256" key="3">
    <source>
        <dbReference type="ARBA" id="ARBA00023211"/>
    </source>
</evidence>
<evidence type="ECO:0000256" key="2">
    <source>
        <dbReference type="ARBA" id="ARBA00022723"/>
    </source>
</evidence>
<sequence length="244" mass="26262">DVLWIFFRHGMPSPTNQYLFLGDIVDRGGHALDILLLLFALKRDNPGCVHILRGNHEDASLGAIYGFKAELESKFGPGGAGGALFSYMVTQVLPLLPLAAVVADEAKSWATFVVHGGVPVVPVGSVTISQVESLNRFVPNMSISQTQGTAQDKLLFNLMWADPVDGSRPPGSLPSSSNGRGMPFMEQDTFAFCQVNSMAYVVRAHQAPKDLHGFCMHHQNRCITVFSASNYGSTGNKGGVLVLT</sequence>
<dbReference type="GO" id="GO:0004722">
    <property type="term" value="F:protein serine/threonine phosphatase activity"/>
    <property type="evidence" value="ECO:0007669"/>
    <property type="project" value="UniProtKB-EC"/>
</dbReference>
<evidence type="ECO:0000256" key="4">
    <source>
        <dbReference type="RuleBase" id="RU004273"/>
    </source>
</evidence>
<dbReference type="InterPro" id="IPR029052">
    <property type="entry name" value="Metallo-depent_PP-like"/>
</dbReference>
<dbReference type="PRINTS" id="PR00114">
    <property type="entry name" value="STPHPHTASE"/>
</dbReference>
<name>A0A813EWA2_POLGL</name>
<protein>
    <recommendedName>
        <fullName evidence="4">Serine/threonine-protein phosphatase</fullName>
        <ecNumber evidence="4">3.1.3.16</ecNumber>
    </recommendedName>
</protein>
<comment type="similarity">
    <text evidence="4">Belongs to the PPP phosphatase family.</text>
</comment>
<dbReference type="PROSITE" id="PS00125">
    <property type="entry name" value="SER_THR_PHOSPHATASE"/>
    <property type="match status" value="1"/>
</dbReference>
<dbReference type="Proteomes" id="UP000654075">
    <property type="component" value="Unassembled WGS sequence"/>
</dbReference>
<reference evidence="6" key="1">
    <citation type="submission" date="2021-02" db="EMBL/GenBank/DDBJ databases">
        <authorList>
            <person name="Dougan E. K."/>
            <person name="Rhodes N."/>
            <person name="Thang M."/>
            <person name="Chan C."/>
        </authorList>
    </citation>
    <scope>NUCLEOTIDE SEQUENCE</scope>
</reference>
<dbReference type="InterPro" id="IPR004843">
    <property type="entry name" value="Calcineurin-like_PHP"/>
</dbReference>
<feature type="non-terminal residue" evidence="6">
    <location>
        <position position="244"/>
    </location>
</feature>
<dbReference type="EMBL" id="CAJNNV010016070">
    <property type="protein sequence ID" value="CAE8604113.1"/>
    <property type="molecule type" value="Genomic_DNA"/>
</dbReference>
<keyword evidence="2" id="KW-0479">Metal-binding</keyword>
<dbReference type="PANTHER" id="PTHR45668">
    <property type="entry name" value="SERINE/THREONINE-PROTEIN PHOSPHATASE 5-RELATED"/>
    <property type="match status" value="1"/>
</dbReference>
<organism evidence="6 7">
    <name type="scientific">Polarella glacialis</name>
    <name type="common">Dinoflagellate</name>
    <dbReference type="NCBI Taxonomy" id="89957"/>
    <lineage>
        <taxon>Eukaryota</taxon>
        <taxon>Sar</taxon>
        <taxon>Alveolata</taxon>
        <taxon>Dinophyceae</taxon>
        <taxon>Suessiales</taxon>
        <taxon>Suessiaceae</taxon>
        <taxon>Polarella</taxon>
    </lineage>
</organism>
<comment type="caution">
    <text evidence="6">The sequence shown here is derived from an EMBL/GenBank/DDBJ whole genome shotgun (WGS) entry which is preliminary data.</text>
</comment>
<keyword evidence="3" id="KW-0464">Manganese</keyword>
<dbReference type="AlphaFoldDB" id="A0A813EWA2"/>
<dbReference type="EC" id="3.1.3.16" evidence="4"/>
<dbReference type="PANTHER" id="PTHR45668:SF5">
    <property type="entry name" value="SERINE_THREONINE-PROTEIN PHOSPHATASE 5"/>
    <property type="match status" value="1"/>
</dbReference>
<dbReference type="CDD" id="cd00144">
    <property type="entry name" value="MPP_PPP_family"/>
    <property type="match status" value="1"/>
</dbReference>
<dbReference type="GO" id="GO:0046872">
    <property type="term" value="F:metal ion binding"/>
    <property type="evidence" value="ECO:0007669"/>
    <property type="project" value="UniProtKB-KW"/>
</dbReference>
<dbReference type="SMART" id="SM00156">
    <property type="entry name" value="PP2Ac"/>
    <property type="match status" value="1"/>
</dbReference>
<keyword evidence="7" id="KW-1185">Reference proteome</keyword>
<evidence type="ECO:0000313" key="6">
    <source>
        <dbReference type="EMBL" id="CAE8604113.1"/>
    </source>
</evidence>
<dbReference type="Gene3D" id="3.60.21.10">
    <property type="match status" value="1"/>
</dbReference>
<feature type="domain" description="Serine/threonine specific protein phosphatases" evidence="5">
    <location>
        <begin position="52"/>
        <end position="57"/>
    </location>
</feature>
<keyword evidence="4" id="KW-0378">Hydrolase</keyword>
<accession>A0A813EWA2</accession>
<proteinExistence type="inferred from homology"/>
<dbReference type="SUPFAM" id="SSF56300">
    <property type="entry name" value="Metallo-dependent phosphatases"/>
    <property type="match status" value="1"/>
</dbReference>
<comment type="catalytic activity">
    <reaction evidence="4">
        <text>O-phospho-L-threonyl-[protein] + H2O = L-threonyl-[protein] + phosphate</text>
        <dbReference type="Rhea" id="RHEA:47004"/>
        <dbReference type="Rhea" id="RHEA-COMP:11060"/>
        <dbReference type="Rhea" id="RHEA-COMP:11605"/>
        <dbReference type="ChEBI" id="CHEBI:15377"/>
        <dbReference type="ChEBI" id="CHEBI:30013"/>
        <dbReference type="ChEBI" id="CHEBI:43474"/>
        <dbReference type="ChEBI" id="CHEBI:61977"/>
        <dbReference type="EC" id="3.1.3.16"/>
    </reaction>
</comment>